<dbReference type="AlphaFoldDB" id="A0A2X0MSX6"/>
<gene>
    <name evidence="1" type="primary">BQ5605_C006g04028</name>
    <name evidence="1" type="ORF">BQ5605_C006G04028</name>
</gene>
<name>A0A2X0MSX6_9BASI</name>
<sequence>MVEGTTLRCGRHAKPVVWEAESCARPHLLQAAWMGNGTSAK</sequence>
<dbReference type="Proteomes" id="UP000249464">
    <property type="component" value="Unassembled WGS sequence"/>
</dbReference>
<reference evidence="1 2" key="1">
    <citation type="submission" date="2016-11" db="EMBL/GenBank/DDBJ databases">
        <authorList>
            <person name="Jaros S."/>
            <person name="Januszkiewicz K."/>
            <person name="Wedrychowicz H."/>
        </authorList>
    </citation>
    <scope>NUCLEOTIDE SEQUENCE [LARGE SCALE GENOMIC DNA]</scope>
</reference>
<organism evidence="1 2">
    <name type="scientific">Microbotryum silenes-dioicae</name>
    <dbReference type="NCBI Taxonomy" id="796604"/>
    <lineage>
        <taxon>Eukaryota</taxon>
        <taxon>Fungi</taxon>
        <taxon>Dikarya</taxon>
        <taxon>Basidiomycota</taxon>
        <taxon>Pucciniomycotina</taxon>
        <taxon>Microbotryomycetes</taxon>
        <taxon>Microbotryales</taxon>
        <taxon>Microbotryaceae</taxon>
        <taxon>Microbotryum</taxon>
    </lineage>
</organism>
<protein>
    <submittedName>
        <fullName evidence="1">BQ5605_C006g04028 protein</fullName>
    </submittedName>
</protein>
<keyword evidence="2" id="KW-1185">Reference proteome</keyword>
<evidence type="ECO:0000313" key="1">
    <source>
        <dbReference type="EMBL" id="SGY55459.1"/>
    </source>
</evidence>
<evidence type="ECO:0000313" key="2">
    <source>
        <dbReference type="Proteomes" id="UP000249464"/>
    </source>
</evidence>
<accession>A0A2X0MSX6</accession>
<dbReference type="EMBL" id="FQNC01000044">
    <property type="protein sequence ID" value="SGY55459.1"/>
    <property type="molecule type" value="Genomic_DNA"/>
</dbReference>
<proteinExistence type="predicted"/>